<name>A0A932GM63_UNCTE</name>
<dbReference type="EMBL" id="JACPSX010000022">
    <property type="protein sequence ID" value="MBI3013693.1"/>
    <property type="molecule type" value="Genomic_DNA"/>
</dbReference>
<proteinExistence type="predicted"/>
<dbReference type="InterPro" id="IPR001173">
    <property type="entry name" value="Glyco_trans_2-like"/>
</dbReference>
<accession>A0A932GM63</accession>
<dbReference type="InterPro" id="IPR050834">
    <property type="entry name" value="Glycosyltransf_2"/>
</dbReference>
<evidence type="ECO:0000313" key="2">
    <source>
        <dbReference type="EMBL" id="MBI3013693.1"/>
    </source>
</evidence>
<evidence type="ECO:0000313" key="3">
    <source>
        <dbReference type="Proteomes" id="UP000741360"/>
    </source>
</evidence>
<gene>
    <name evidence="2" type="ORF">HYY65_01205</name>
</gene>
<organism evidence="2 3">
    <name type="scientific">Tectimicrobiota bacterium</name>
    <dbReference type="NCBI Taxonomy" id="2528274"/>
    <lineage>
        <taxon>Bacteria</taxon>
        <taxon>Pseudomonadati</taxon>
        <taxon>Nitrospinota/Tectimicrobiota group</taxon>
        <taxon>Candidatus Tectimicrobiota</taxon>
    </lineage>
</organism>
<sequence length="296" mass="34557">MRKVIPTTSLRWSRDVPQVSVVIPTYNRRHFLPEAVASVRRQTYRDWELIIVDDGSEDGTREMLEKLGGPVRLLFTEHRGVSAARNRGLAEARGKYIAYLDSDDLWHPHKLQIQVEYMEAHPAAVVTYTDEIWIRRGVRVNQKKKHRKYSGDIFAFCLPLCIVSLSSALLRRDVLVELGGFDETLPACEDYDLWLRLARMYPFHFEPRPLITKRGGHPDQLSRSLWGLDRFRVQSLDKFLTARLLTAEQREQTIRELQRKCRILIQGSLKRGQWEKAEIYEALSRKWQLSREGCVA</sequence>
<dbReference type="InterPro" id="IPR029044">
    <property type="entry name" value="Nucleotide-diphossugar_trans"/>
</dbReference>
<protein>
    <submittedName>
        <fullName evidence="2">Glycosyltransferase</fullName>
    </submittedName>
</protein>
<feature type="domain" description="Glycosyltransferase 2-like" evidence="1">
    <location>
        <begin position="20"/>
        <end position="177"/>
    </location>
</feature>
<dbReference type="PANTHER" id="PTHR43685">
    <property type="entry name" value="GLYCOSYLTRANSFERASE"/>
    <property type="match status" value="1"/>
</dbReference>
<dbReference type="SUPFAM" id="SSF53448">
    <property type="entry name" value="Nucleotide-diphospho-sugar transferases"/>
    <property type="match status" value="1"/>
</dbReference>
<dbReference type="Proteomes" id="UP000741360">
    <property type="component" value="Unassembled WGS sequence"/>
</dbReference>
<dbReference type="PANTHER" id="PTHR43685:SF2">
    <property type="entry name" value="GLYCOSYLTRANSFERASE 2-LIKE DOMAIN-CONTAINING PROTEIN"/>
    <property type="match status" value="1"/>
</dbReference>
<reference evidence="2" key="1">
    <citation type="submission" date="2020-07" db="EMBL/GenBank/DDBJ databases">
        <title>Huge and variable diversity of episymbiotic CPR bacteria and DPANN archaea in groundwater ecosystems.</title>
        <authorList>
            <person name="He C.Y."/>
            <person name="Keren R."/>
            <person name="Whittaker M."/>
            <person name="Farag I.F."/>
            <person name="Doudna J."/>
            <person name="Cate J.H.D."/>
            <person name="Banfield J.F."/>
        </authorList>
    </citation>
    <scope>NUCLEOTIDE SEQUENCE</scope>
    <source>
        <strain evidence="2">NC_groundwater_717_Ag_S-0.2um_59_8</strain>
    </source>
</reference>
<comment type="caution">
    <text evidence="2">The sequence shown here is derived from an EMBL/GenBank/DDBJ whole genome shotgun (WGS) entry which is preliminary data.</text>
</comment>
<dbReference type="Pfam" id="PF00535">
    <property type="entry name" value="Glycos_transf_2"/>
    <property type="match status" value="1"/>
</dbReference>
<dbReference type="Gene3D" id="3.90.550.10">
    <property type="entry name" value="Spore Coat Polysaccharide Biosynthesis Protein SpsA, Chain A"/>
    <property type="match status" value="1"/>
</dbReference>
<dbReference type="AlphaFoldDB" id="A0A932GM63"/>
<evidence type="ECO:0000259" key="1">
    <source>
        <dbReference type="Pfam" id="PF00535"/>
    </source>
</evidence>